<sequence length="102" mass="11724">MSRMLRLTMLPKKSNLDLSLTMNIRTTRCLLNGDKTTGMFHVIRYSLGSIMAGLKLGSQLDPSLRPFRFHSWHKHRVVEMFQLAGMYVPSGLNHFVTWLNSS</sequence>
<dbReference type="Proteomes" id="UP000094565">
    <property type="component" value="Chromosome 3"/>
</dbReference>
<reference evidence="1 2" key="1">
    <citation type="submission" date="2016-02" db="EMBL/GenBank/DDBJ databases">
        <title>Comparative genomic and transcriptomic foundation for Pichia pastoris.</title>
        <authorList>
            <person name="Love K.R."/>
            <person name="Shah K.A."/>
            <person name="Whittaker C.A."/>
            <person name="Wu J."/>
            <person name="Bartlett M.C."/>
            <person name="Ma D."/>
            <person name="Leeson R.L."/>
            <person name="Priest M."/>
            <person name="Young S.K."/>
            <person name="Love J.C."/>
        </authorList>
    </citation>
    <scope>NUCLEOTIDE SEQUENCE [LARGE SCALE GENOMIC DNA]</scope>
    <source>
        <strain evidence="1 2">ATCC 28485</strain>
    </source>
</reference>
<proteinExistence type="predicted"/>
<name>A0A1B2JEU0_PICPA</name>
<dbReference type="AlphaFoldDB" id="A0A1B2JEU0"/>
<evidence type="ECO:0000313" key="2">
    <source>
        <dbReference type="Proteomes" id="UP000094565"/>
    </source>
</evidence>
<keyword evidence="2" id="KW-1185">Reference proteome</keyword>
<dbReference type="EMBL" id="CP014586">
    <property type="protein sequence ID" value="ANZ76556.1"/>
    <property type="molecule type" value="Genomic_DNA"/>
</dbReference>
<organism evidence="1 2">
    <name type="scientific">Komagataella pastoris</name>
    <name type="common">Yeast</name>
    <name type="synonym">Pichia pastoris</name>
    <dbReference type="NCBI Taxonomy" id="4922"/>
    <lineage>
        <taxon>Eukaryota</taxon>
        <taxon>Fungi</taxon>
        <taxon>Dikarya</taxon>
        <taxon>Ascomycota</taxon>
        <taxon>Saccharomycotina</taxon>
        <taxon>Pichiomycetes</taxon>
        <taxon>Pichiales</taxon>
        <taxon>Pichiaceae</taxon>
        <taxon>Komagataella</taxon>
    </lineage>
</organism>
<evidence type="ECO:0000313" key="1">
    <source>
        <dbReference type="EMBL" id="ANZ76556.1"/>
    </source>
</evidence>
<protein>
    <submittedName>
        <fullName evidence="1">BA75_04275T0</fullName>
    </submittedName>
</protein>
<gene>
    <name evidence="1" type="ORF">ATY40_BA7504275</name>
</gene>
<accession>A0A1B2JEU0</accession>